<protein>
    <submittedName>
        <fullName evidence="4">Acyltransferase</fullName>
    </submittedName>
</protein>
<evidence type="ECO:0000256" key="3">
    <source>
        <dbReference type="ARBA" id="ARBA00023315"/>
    </source>
</evidence>
<keyword evidence="3 4" id="KW-0012">Acyltransferase</keyword>
<sequence length="241" mass="26945">MIRDKRPYYIKQAWYRLQNIYVRRYLVPQLSALGPHAYIIKPWYIELFGRPISIGTHVTLLGCPDKRTRLTVWSEKKDIDGIRIGDHVLISPGVRISAANSICIADSCMLASHAYITDSDWHGIYDRSLPPAGRSRVVLEENVWIGDSAIVCKGVTIGKNSIIGAGAVVTNNIPANVVAAGNPARVIRKLDPDRQIITRKDRYGDTEKMTMVLATAEKDCLEGNTFLGWIRNFIAPGRDSR</sequence>
<accession>A0A850T569</accession>
<dbReference type="RefSeq" id="WP_178364874.1">
    <property type="nucleotide sequence ID" value="NZ_JACADJ010000001.1"/>
</dbReference>
<evidence type="ECO:0000313" key="5">
    <source>
        <dbReference type="Proteomes" id="UP000553343"/>
    </source>
</evidence>
<reference evidence="4 5" key="1">
    <citation type="submission" date="2020-06" db="EMBL/GenBank/DDBJ databases">
        <title>High-quality draft genome of sulfate reducer Desulfobacter latus type strain AcrS2 isolated from marine sediment.</title>
        <authorList>
            <person name="Hoppe M."/>
            <person name="Larsen C.K."/>
            <person name="Marshall I.P.G."/>
            <person name="Schramm A."/>
            <person name="Marietou A.G."/>
        </authorList>
    </citation>
    <scope>NUCLEOTIDE SEQUENCE [LARGE SCALE GENOMIC DNA]</scope>
    <source>
        <strain evidence="4 5">AcRS2</strain>
    </source>
</reference>
<dbReference type="InterPro" id="IPR018357">
    <property type="entry name" value="Hexapep_transf_CS"/>
</dbReference>
<dbReference type="GO" id="GO:0016746">
    <property type="term" value="F:acyltransferase activity"/>
    <property type="evidence" value="ECO:0007669"/>
    <property type="project" value="UniProtKB-KW"/>
</dbReference>
<proteinExistence type="predicted"/>
<dbReference type="Gene3D" id="2.160.10.10">
    <property type="entry name" value="Hexapeptide repeat proteins"/>
    <property type="match status" value="1"/>
</dbReference>
<dbReference type="InterPro" id="IPR001451">
    <property type="entry name" value="Hexapep"/>
</dbReference>
<dbReference type="PROSITE" id="PS00101">
    <property type="entry name" value="HEXAPEP_TRANSFERASES"/>
    <property type="match status" value="1"/>
</dbReference>
<dbReference type="AlphaFoldDB" id="A0A850T569"/>
<dbReference type="PANTHER" id="PTHR23416">
    <property type="entry name" value="SIALIC ACID SYNTHASE-RELATED"/>
    <property type="match status" value="1"/>
</dbReference>
<dbReference type="InterPro" id="IPR011004">
    <property type="entry name" value="Trimer_LpxA-like_sf"/>
</dbReference>
<dbReference type="InterPro" id="IPR051159">
    <property type="entry name" value="Hexapeptide_acetyltransf"/>
</dbReference>
<keyword evidence="5" id="KW-1185">Reference proteome</keyword>
<evidence type="ECO:0000256" key="1">
    <source>
        <dbReference type="ARBA" id="ARBA00022679"/>
    </source>
</evidence>
<dbReference type="EMBL" id="JACADJ010000001">
    <property type="protein sequence ID" value="NWH03417.1"/>
    <property type="molecule type" value="Genomic_DNA"/>
</dbReference>
<organism evidence="4 5">
    <name type="scientific">Desulfobacter latus</name>
    <dbReference type="NCBI Taxonomy" id="2292"/>
    <lineage>
        <taxon>Bacteria</taxon>
        <taxon>Pseudomonadati</taxon>
        <taxon>Thermodesulfobacteriota</taxon>
        <taxon>Desulfobacteria</taxon>
        <taxon>Desulfobacterales</taxon>
        <taxon>Desulfobacteraceae</taxon>
        <taxon>Desulfobacter</taxon>
    </lineage>
</organism>
<dbReference type="CDD" id="cd04647">
    <property type="entry name" value="LbH_MAT_like"/>
    <property type="match status" value="1"/>
</dbReference>
<dbReference type="Pfam" id="PF00132">
    <property type="entry name" value="Hexapep"/>
    <property type="match status" value="1"/>
</dbReference>
<keyword evidence="2" id="KW-0677">Repeat</keyword>
<gene>
    <name evidence="4" type="ORF">HXW94_00120</name>
</gene>
<dbReference type="PANTHER" id="PTHR23416:SF78">
    <property type="entry name" value="LIPOPOLYSACCHARIDE BIOSYNTHESIS O-ACETYL TRANSFERASE WBBJ-RELATED"/>
    <property type="match status" value="1"/>
</dbReference>
<evidence type="ECO:0000313" key="4">
    <source>
        <dbReference type="EMBL" id="NWH03417.1"/>
    </source>
</evidence>
<keyword evidence="1 4" id="KW-0808">Transferase</keyword>
<comment type="caution">
    <text evidence="4">The sequence shown here is derived from an EMBL/GenBank/DDBJ whole genome shotgun (WGS) entry which is preliminary data.</text>
</comment>
<dbReference type="SUPFAM" id="SSF51161">
    <property type="entry name" value="Trimeric LpxA-like enzymes"/>
    <property type="match status" value="1"/>
</dbReference>
<dbReference type="Proteomes" id="UP000553343">
    <property type="component" value="Unassembled WGS sequence"/>
</dbReference>
<evidence type="ECO:0000256" key="2">
    <source>
        <dbReference type="ARBA" id="ARBA00022737"/>
    </source>
</evidence>
<name>A0A850T569_9BACT</name>